<dbReference type="AlphaFoldDB" id="A0A5E4N6U2"/>
<dbReference type="EMBL" id="CABPRJ010001904">
    <property type="protein sequence ID" value="VVC40442.1"/>
    <property type="molecule type" value="Genomic_DNA"/>
</dbReference>
<dbReference type="GO" id="GO:0007064">
    <property type="term" value="P:mitotic sister chromatid cohesion"/>
    <property type="evidence" value="ECO:0007669"/>
    <property type="project" value="TreeGrafter"/>
</dbReference>
<dbReference type="EC" id="2.3.1.258" evidence="5"/>
<dbReference type="GO" id="GO:0031415">
    <property type="term" value="C:NatA complex"/>
    <property type="evidence" value="ECO:0007669"/>
    <property type="project" value="TreeGrafter"/>
</dbReference>
<dbReference type="GO" id="GO:0120518">
    <property type="term" value="F:protein N-terminal-methionine acetyltransferase activity"/>
    <property type="evidence" value="ECO:0007669"/>
    <property type="project" value="UniProtKB-EC"/>
</dbReference>
<comment type="subcellular location">
    <subcellularLocation>
        <location evidence="1">Cytoplasm</location>
    </subcellularLocation>
</comment>
<comment type="catalytic activity">
    <reaction evidence="11">
        <text>N-terminal L-methionyl-L-alanyl-[protein] + acetyl-CoA = N-terminal N(alpha)-acetyl-L-methionyl-L-alanyl-[protein] + CoA + H(+)</text>
        <dbReference type="Rhea" id="RHEA:50564"/>
        <dbReference type="Rhea" id="RHEA-COMP:12726"/>
        <dbReference type="Rhea" id="RHEA-COMP:12727"/>
        <dbReference type="ChEBI" id="CHEBI:15378"/>
        <dbReference type="ChEBI" id="CHEBI:57287"/>
        <dbReference type="ChEBI" id="CHEBI:57288"/>
        <dbReference type="ChEBI" id="CHEBI:133398"/>
        <dbReference type="ChEBI" id="CHEBI:133399"/>
        <dbReference type="EC" id="2.3.1.258"/>
    </reaction>
</comment>
<keyword evidence="3 15" id="KW-0808">Transferase</keyword>
<dbReference type="Proteomes" id="UP000325440">
    <property type="component" value="Unassembled WGS sequence"/>
</dbReference>
<keyword evidence="4 15" id="KW-0012">Acyltransferase</keyword>
<dbReference type="Gene3D" id="3.40.630.30">
    <property type="match status" value="1"/>
</dbReference>
<keyword evidence="16" id="KW-1185">Reference proteome</keyword>
<name>A0A5E4N6U2_9HEMI</name>
<evidence type="ECO:0000313" key="15">
    <source>
        <dbReference type="EMBL" id="VVC40442.1"/>
    </source>
</evidence>
<evidence type="ECO:0000256" key="2">
    <source>
        <dbReference type="ARBA" id="ARBA00022490"/>
    </source>
</evidence>
<evidence type="ECO:0000256" key="1">
    <source>
        <dbReference type="ARBA" id="ARBA00004496"/>
    </source>
</evidence>
<evidence type="ECO:0000256" key="11">
    <source>
        <dbReference type="ARBA" id="ARBA00049002"/>
    </source>
</evidence>
<evidence type="ECO:0000256" key="6">
    <source>
        <dbReference type="ARBA" id="ARBA00048251"/>
    </source>
</evidence>
<evidence type="ECO:0000256" key="5">
    <source>
        <dbReference type="ARBA" id="ARBA00039121"/>
    </source>
</evidence>
<comment type="catalytic activity">
    <reaction evidence="9">
        <text>N-terminal L-methionyl-L-lysyl-[protein] + acetyl-CoA = N-terminal N(alpha)-acetyl-L-methionyl-L-lysyl-[protein] + CoA + H(+)</text>
        <dbReference type="Rhea" id="RHEA:50580"/>
        <dbReference type="Rhea" id="RHEA-COMP:12734"/>
        <dbReference type="Rhea" id="RHEA-COMP:12735"/>
        <dbReference type="ChEBI" id="CHEBI:15378"/>
        <dbReference type="ChEBI" id="CHEBI:57287"/>
        <dbReference type="ChEBI" id="CHEBI:57288"/>
        <dbReference type="ChEBI" id="CHEBI:133406"/>
        <dbReference type="ChEBI" id="CHEBI:133407"/>
        <dbReference type="EC" id="2.3.1.258"/>
    </reaction>
</comment>
<gene>
    <name evidence="15" type="ORF">CINCED_3A017778</name>
</gene>
<comment type="catalytic activity">
    <reaction evidence="7">
        <text>N-terminal L-methionyl-L-tyrosyl-[protein] + acetyl-CoA = N-terminal N(alpha)-acetyl-L-methionyl-L-tyrosyl-[protein] + CoA + H(+)</text>
        <dbReference type="Rhea" id="RHEA:50532"/>
        <dbReference type="Rhea" id="RHEA-COMP:12717"/>
        <dbReference type="Rhea" id="RHEA-COMP:12718"/>
        <dbReference type="ChEBI" id="CHEBI:15378"/>
        <dbReference type="ChEBI" id="CHEBI:57287"/>
        <dbReference type="ChEBI" id="CHEBI:57288"/>
        <dbReference type="ChEBI" id="CHEBI:133384"/>
        <dbReference type="ChEBI" id="CHEBI:133385"/>
        <dbReference type="EC" id="2.3.1.258"/>
    </reaction>
</comment>
<evidence type="ECO:0000313" key="16">
    <source>
        <dbReference type="Proteomes" id="UP000325440"/>
    </source>
</evidence>
<organism evidence="15 16">
    <name type="scientific">Cinara cedri</name>
    <dbReference type="NCBI Taxonomy" id="506608"/>
    <lineage>
        <taxon>Eukaryota</taxon>
        <taxon>Metazoa</taxon>
        <taxon>Ecdysozoa</taxon>
        <taxon>Arthropoda</taxon>
        <taxon>Hexapoda</taxon>
        <taxon>Insecta</taxon>
        <taxon>Pterygota</taxon>
        <taxon>Neoptera</taxon>
        <taxon>Paraneoptera</taxon>
        <taxon>Hemiptera</taxon>
        <taxon>Sternorrhyncha</taxon>
        <taxon>Aphidomorpha</taxon>
        <taxon>Aphidoidea</taxon>
        <taxon>Aphididae</taxon>
        <taxon>Lachninae</taxon>
        <taxon>Cinara</taxon>
    </lineage>
</organism>
<dbReference type="CDD" id="cd04301">
    <property type="entry name" value="NAT_SF"/>
    <property type="match status" value="1"/>
</dbReference>
<evidence type="ECO:0000256" key="8">
    <source>
        <dbReference type="ARBA" id="ARBA00048490"/>
    </source>
</evidence>
<evidence type="ECO:0000259" key="14">
    <source>
        <dbReference type="PROSITE" id="PS51186"/>
    </source>
</evidence>
<comment type="catalytic activity">
    <reaction evidence="13">
        <text>N-terminal L-methionyl-L-threonyl-[protein] + acetyl-CoA = N-terminal N(alpha)-acetyl-L-methionyl-L-threonyl-[protein] + CoA + H(+)</text>
        <dbReference type="Rhea" id="RHEA:50576"/>
        <dbReference type="Rhea" id="RHEA-COMP:12732"/>
        <dbReference type="Rhea" id="RHEA-COMP:12733"/>
        <dbReference type="ChEBI" id="CHEBI:15378"/>
        <dbReference type="ChEBI" id="CHEBI:57287"/>
        <dbReference type="ChEBI" id="CHEBI:57288"/>
        <dbReference type="ChEBI" id="CHEBI:133404"/>
        <dbReference type="ChEBI" id="CHEBI:133405"/>
        <dbReference type="EC" id="2.3.1.258"/>
    </reaction>
</comment>
<evidence type="ECO:0000256" key="9">
    <source>
        <dbReference type="ARBA" id="ARBA00048618"/>
    </source>
</evidence>
<evidence type="ECO:0000256" key="13">
    <source>
        <dbReference type="ARBA" id="ARBA00049454"/>
    </source>
</evidence>
<dbReference type="PANTHER" id="PTHR42919:SF8">
    <property type="entry name" value="N-ALPHA-ACETYLTRANSFERASE 50"/>
    <property type="match status" value="1"/>
</dbReference>
<comment type="catalytic activity">
    <reaction evidence="8">
        <text>N-terminal L-methionyl-L-phenylalanyl-[protein] + acetyl-CoA = N-terminal N(alpha)-acetyl-L-methionyl-L-phenylalanyl-[protein] + CoA + H(+)</text>
        <dbReference type="Rhea" id="RHEA:50528"/>
        <dbReference type="Rhea" id="RHEA-COMP:12715"/>
        <dbReference type="Rhea" id="RHEA-COMP:12716"/>
        <dbReference type="ChEBI" id="CHEBI:15378"/>
        <dbReference type="ChEBI" id="CHEBI:57287"/>
        <dbReference type="ChEBI" id="CHEBI:57288"/>
        <dbReference type="ChEBI" id="CHEBI:133382"/>
        <dbReference type="ChEBI" id="CHEBI:133383"/>
        <dbReference type="EC" id="2.3.1.258"/>
    </reaction>
</comment>
<dbReference type="FunFam" id="3.40.630.30:FF:000078">
    <property type="entry name" value="N-alpha-acetyltransferase 50"/>
    <property type="match status" value="1"/>
</dbReference>
<dbReference type="InterPro" id="IPR016181">
    <property type="entry name" value="Acyl_CoA_acyltransferase"/>
</dbReference>
<proteinExistence type="predicted"/>
<dbReference type="PANTHER" id="PTHR42919">
    <property type="entry name" value="N-ALPHA-ACETYLTRANSFERASE"/>
    <property type="match status" value="1"/>
</dbReference>
<comment type="catalytic activity">
    <reaction evidence="10">
        <text>N-terminal L-methionyl-L-valyl-[protein] + acetyl-CoA = N-terminal N(alpha)-acetyl-L-methionyl-L-valyl-[protein] + CoA + H(+)</text>
        <dbReference type="Rhea" id="RHEA:50572"/>
        <dbReference type="Rhea" id="RHEA-COMP:12730"/>
        <dbReference type="Rhea" id="RHEA-COMP:12731"/>
        <dbReference type="ChEBI" id="CHEBI:15378"/>
        <dbReference type="ChEBI" id="CHEBI:57287"/>
        <dbReference type="ChEBI" id="CHEBI:57288"/>
        <dbReference type="ChEBI" id="CHEBI:133402"/>
        <dbReference type="ChEBI" id="CHEBI:133403"/>
        <dbReference type="EC" id="2.3.1.258"/>
    </reaction>
</comment>
<sequence length="285" mass="32829">MNLNALLQPNRLTVFSLGAFLSPDFSEYDRRSAGRLQGQILFEHCGVIPDEGTTPECHCGELLYRDNDFEQYVHMSVELGCNKITQMIYLWVAKVNTTTIQQEVEVSTETIILFTEAKLELGEITHHNIKQLKRLNTVVFPVSYNEKFYKDVLEAGELAKLAFYNDIVVGAVCCRVDQEVGRRLYIMTLGCLSQYRRLGIGSMMVEHILNYVENDGTFDAVYLHVQLNNDSAIKFYKKFGFEIVETKEHYYKRIEPADAYVLEKRLRPKTLNGKNENLSNNNKKD</sequence>
<dbReference type="InterPro" id="IPR051556">
    <property type="entry name" value="N-term/lysine_N-AcTrnsfr"/>
</dbReference>
<dbReference type="InterPro" id="IPR000182">
    <property type="entry name" value="GNAT_dom"/>
</dbReference>
<feature type="domain" description="N-acetyltransferase" evidence="14">
    <location>
        <begin position="119"/>
        <end position="267"/>
    </location>
</feature>
<evidence type="ECO:0000256" key="10">
    <source>
        <dbReference type="ARBA" id="ARBA00048799"/>
    </source>
</evidence>
<keyword evidence="2" id="KW-0963">Cytoplasm</keyword>
<evidence type="ECO:0000256" key="3">
    <source>
        <dbReference type="ARBA" id="ARBA00022679"/>
    </source>
</evidence>
<dbReference type="Pfam" id="PF00583">
    <property type="entry name" value="Acetyltransf_1"/>
    <property type="match status" value="1"/>
</dbReference>
<comment type="catalytic activity">
    <reaction evidence="6">
        <text>N-terminal L-methionyl-L-seryl-[protein] + acetyl-CoA = N-terminal N(alpha)-acetyl-L-methionyl-L-seryl-[protein] + CoA + H(+)</text>
        <dbReference type="Rhea" id="RHEA:50568"/>
        <dbReference type="Rhea" id="RHEA-COMP:12728"/>
        <dbReference type="Rhea" id="RHEA-COMP:12729"/>
        <dbReference type="ChEBI" id="CHEBI:15378"/>
        <dbReference type="ChEBI" id="CHEBI:57287"/>
        <dbReference type="ChEBI" id="CHEBI:57288"/>
        <dbReference type="ChEBI" id="CHEBI:133400"/>
        <dbReference type="ChEBI" id="CHEBI:133401"/>
        <dbReference type="EC" id="2.3.1.258"/>
    </reaction>
</comment>
<evidence type="ECO:0000256" key="4">
    <source>
        <dbReference type="ARBA" id="ARBA00023315"/>
    </source>
</evidence>
<dbReference type="PROSITE" id="PS51186">
    <property type="entry name" value="GNAT"/>
    <property type="match status" value="1"/>
</dbReference>
<evidence type="ECO:0000256" key="12">
    <source>
        <dbReference type="ARBA" id="ARBA00049103"/>
    </source>
</evidence>
<reference evidence="15 16" key="1">
    <citation type="submission" date="2019-08" db="EMBL/GenBank/DDBJ databases">
        <authorList>
            <person name="Alioto T."/>
            <person name="Alioto T."/>
            <person name="Gomez Garrido J."/>
        </authorList>
    </citation>
    <scope>NUCLEOTIDE SEQUENCE [LARGE SCALE GENOMIC DNA]</scope>
</reference>
<accession>A0A5E4N6U2</accession>
<dbReference type="OrthoDB" id="47374at2759"/>
<evidence type="ECO:0000256" key="7">
    <source>
        <dbReference type="ARBA" id="ARBA00048335"/>
    </source>
</evidence>
<dbReference type="SUPFAM" id="SSF55729">
    <property type="entry name" value="Acyl-CoA N-acyltransferases (Nat)"/>
    <property type="match status" value="1"/>
</dbReference>
<comment type="catalytic activity">
    <reaction evidence="12">
        <text>N-terminal L-methionyl-L-leucyl-[protein] + acetyl-CoA = N-terminal N(alpha)-acetyl-L-methionyl-L-leucyl-[protein] + CoA + H(+)</text>
        <dbReference type="Rhea" id="RHEA:50520"/>
        <dbReference type="Rhea" id="RHEA-COMP:12711"/>
        <dbReference type="Rhea" id="RHEA-COMP:12712"/>
        <dbReference type="ChEBI" id="CHEBI:15378"/>
        <dbReference type="ChEBI" id="CHEBI:57287"/>
        <dbReference type="ChEBI" id="CHEBI:57288"/>
        <dbReference type="ChEBI" id="CHEBI:133377"/>
        <dbReference type="ChEBI" id="CHEBI:133378"/>
        <dbReference type="EC" id="2.3.1.258"/>
    </reaction>
</comment>
<protein>
    <recommendedName>
        <fullName evidence="5">N-terminal methionine N(alpha)-acetyltransferase NatE</fullName>
        <ecNumber evidence="5">2.3.1.258</ecNumber>
    </recommendedName>
</protein>